<accession>A0A077ZRU0</accession>
<reference evidence="1 2" key="1">
    <citation type="submission" date="2014-06" db="EMBL/GenBank/DDBJ databases">
        <authorList>
            <person name="Swart Estienne"/>
        </authorList>
    </citation>
    <scope>NUCLEOTIDE SEQUENCE [LARGE SCALE GENOMIC DNA]</scope>
    <source>
        <strain evidence="1 2">130c</strain>
    </source>
</reference>
<protein>
    <submittedName>
        <fullName evidence="1">Uncharacterized protein</fullName>
    </submittedName>
</protein>
<organism evidence="1 2">
    <name type="scientific">Stylonychia lemnae</name>
    <name type="common">Ciliate</name>
    <dbReference type="NCBI Taxonomy" id="5949"/>
    <lineage>
        <taxon>Eukaryota</taxon>
        <taxon>Sar</taxon>
        <taxon>Alveolata</taxon>
        <taxon>Ciliophora</taxon>
        <taxon>Intramacronucleata</taxon>
        <taxon>Spirotrichea</taxon>
        <taxon>Stichotrichia</taxon>
        <taxon>Sporadotrichida</taxon>
        <taxon>Oxytrichidae</taxon>
        <taxon>Stylonychinae</taxon>
        <taxon>Stylonychia</taxon>
    </lineage>
</organism>
<dbReference type="EMBL" id="CCKQ01000981">
    <property type="protein sequence ID" value="CDW72070.1"/>
    <property type="molecule type" value="Genomic_DNA"/>
</dbReference>
<sequence>MSKQSQTIQYLLVCDTDYPCKKCSQDDTARCTQCTFPTNQMSQLTGDNLQHCSKQKMFQIQFPLDAILPLIPKMASLSNNLYWHAMKGLLIL</sequence>
<dbReference type="Proteomes" id="UP000039865">
    <property type="component" value="Unassembled WGS sequence"/>
</dbReference>
<dbReference type="InParanoid" id="A0A077ZRU0"/>
<dbReference type="AlphaFoldDB" id="A0A077ZRU0"/>
<proteinExistence type="predicted"/>
<evidence type="ECO:0000313" key="1">
    <source>
        <dbReference type="EMBL" id="CDW72070.1"/>
    </source>
</evidence>
<evidence type="ECO:0000313" key="2">
    <source>
        <dbReference type="Proteomes" id="UP000039865"/>
    </source>
</evidence>
<keyword evidence="2" id="KW-1185">Reference proteome</keyword>
<name>A0A077ZRU0_STYLE</name>
<gene>
    <name evidence="1" type="primary">Contig13225.g14110</name>
    <name evidence="1" type="ORF">STYLEM_1024</name>
</gene>